<comment type="caution">
    <text evidence="2">The sequence shown here is derived from an EMBL/GenBank/DDBJ whole genome shotgun (WGS) entry which is preliminary data.</text>
</comment>
<reference evidence="2" key="2">
    <citation type="submission" date="2021-02" db="EMBL/GenBank/DDBJ databases">
        <authorList>
            <person name="Kimball J.A."/>
            <person name="Haas M.W."/>
            <person name="Macchietto M."/>
            <person name="Kono T."/>
            <person name="Duquette J."/>
            <person name="Shao M."/>
        </authorList>
    </citation>
    <scope>NUCLEOTIDE SEQUENCE</scope>
    <source>
        <tissue evidence="2">Fresh leaf tissue</tissue>
    </source>
</reference>
<name>A0A8J5S1E1_ZIZPA</name>
<evidence type="ECO:0000313" key="3">
    <source>
        <dbReference type="Proteomes" id="UP000729402"/>
    </source>
</evidence>
<gene>
    <name evidence="2" type="ORF">GUJ93_ZPchr0004g40364</name>
</gene>
<reference evidence="2" key="1">
    <citation type="journal article" date="2021" name="bioRxiv">
        <title>Whole Genome Assembly and Annotation of Northern Wild Rice, Zizania palustris L., Supports a Whole Genome Duplication in the Zizania Genus.</title>
        <authorList>
            <person name="Haas M."/>
            <person name="Kono T."/>
            <person name="Macchietto M."/>
            <person name="Millas R."/>
            <person name="McGilp L."/>
            <person name="Shao M."/>
            <person name="Duquette J."/>
            <person name="Hirsch C.N."/>
            <person name="Kimball J."/>
        </authorList>
    </citation>
    <scope>NUCLEOTIDE SEQUENCE</scope>
    <source>
        <tissue evidence="2">Fresh leaf tissue</tissue>
    </source>
</reference>
<sequence length="258" mass="28647">MLKHKENWVDRTKKWPATSYDSGEESQAAVASPTSVLRSFPQSTINITDTTKKPSTAPRVRETGETDESSDVFGCSFSDEGFAGEFPPLYTDFDLLADFPEPLLDFLSNLPEEPFTLAPFSTSASPDLLPDATSQAAAQVDDFFQDITDLFQLGVGRMWRYGWLLRSASLSRRGEDTALWRASRSRGRPFGDGCSATEVIGIDSLRGCDSAIRTDCIKVNPEAFVKEILEEEENDEEAEKSNLKVRAPAWSRESKPKL</sequence>
<feature type="region of interest" description="Disordered" evidence="1">
    <location>
        <begin position="1"/>
        <end position="70"/>
    </location>
</feature>
<dbReference type="OrthoDB" id="777519at2759"/>
<organism evidence="2 3">
    <name type="scientific">Zizania palustris</name>
    <name type="common">Northern wild rice</name>
    <dbReference type="NCBI Taxonomy" id="103762"/>
    <lineage>
        <taxon>Eukaryota</taxon>
        <taxon>Viridiplantae</taxon>
        <taxon>Streptophyta</taxon>
        <taxon>Embryophyta</taxon>
        <taxon>Tracheophyta</taxon>
        <taxon>Spermatophyta</taxon>
        <taxon>Magnoliopsida</taxon>
        <taxon>Liliopsida</taxon>
        <taxon>Poales</taxon>
        <taxon>Poaceae</taxon>
        <taxon>BOP clade</taxon>
        <taxon>Oryzoideae</taxon>
        <taxon>Oryzeae</taxon>
        <taxon>Zizaniinae</taxon>
        <taxon>Zizania</taxon>
    </lineage>
</organism>
<feature type="compositionally biased region" description="Polar residues" evidence="1">
    <location>
        <begin position="32"/>
        <end position="49"/>
    </location>
</feature>
<dbReference type="Proteomes" id="UP000729402">
    <property type="component" value="Unassembled WGS sequence"/>
</dbReference>
<dbReference type="AlphaFoldDB" id="A0A8J5S1E1"/>
<feature type="compositionally biased region" description="Basic and acidic residues" evidence="1">
    <location>
        <begin position="1"/>
        <end position="13"/>
    </location>
</feature>
<proteinExistence type="predicted"/>
<keyword evidence="3" id="KW-1185">Reference proteome</keyword>
<feature type="region of interest" description="Disordered" evidence="1">
    <location>
        <begin position="231"/>
        <end position="258"/>
    </location>
</feature>
<dbReference type="EMBL" id="JAAALK010000285">
    <property type="protein sequence ID" value="KAG8065396.1"/>
    <property type="molecule type" value="Genomic_DNA"/>
</dbReference>
<protein>
    <submittedName>
        <fullName evidence="2">Uncharacterized protein</fullName>
    </submittedName>
</protein>
<evidence type="ECO:0000256" key="1">
    <source>
        <dbReference type="SAM" id="MobiDB-lite"/>
    </source>
</evidence>
<accession>A0A8J5S1E1</accession>
<evidence type="ECO:0000313" key="2">
    <source>
        <dbReference type="EMBL" id="KAG8065396.1"/>
    </source>
</evidence>